<evidence type="ECO:0000313" key="1">
    <source>
        <dbReference type="EMBL" id="SFH80277.1"/>
    </source>
</evidence>
<proteinExistence type="predicted"/>
<protein>
    <submittedName>
        <fullName evidence="1">Uncharacterized protein</fullName>
    </submittedName>
</protein>
<reference evidence="1 2" key="1">
    <citation type="submission" date="2016-10" db="EMBL/GenBank/DDBJ databases">
        <authorList>
            <person name="de Groot N.N."/>
        </authorList>
    </citation>
    <scope>NUCLEOTIDE SEQUENCE [LARGE SCALE GENOMIC DNA]</scope>
    <source>
        <strain evidence="1 2">CGMCC 1.11030</strain>
    </source>
</reference>
<organism evidence="1 2">
    <name type="scientific">Albimonas pacifica</name>
    <dbReference type="NCBI Taxonomy" id="1114924"/>
    <lineage>
        <taxon>Bacteria</taxon>
        <taxon>Pseudomonadati</taxon>
        <taxon>Pseudomonadota</taxon>
        <taxon>Alphaproteobacteria</taxon>
        <taxon>Rhodobacterales</taxon>
        <taxon>Paracoccaceae</taxon>
        <taxon>Albimonas</taxon>
    </lineage>
</organism>
<sequence length="60" mass="6135">MPELDFARAGAPAQVAAAFAARRARARAFHAAARAVARWAAGLGRPRGRALAAGCCPHPA</sequence>
<dbReference type="Proteomes" id="UP000199377">
    <property type="component" value="Unassembled WGS sequence"/>
</dbReference>
<accession>A0A1I3D0N1</accession>
<dbReference type="RefSeq" id="WP_092858268.1">
    <property type="nucleotide sequence ID" value="NZ_FOQH01000002.1"/>
</dbReference>
<gene>
    <name evidence="1" type="ORF">SAMN05216258_102318</name>
</gene>
<name>A0A1I3D0N1_9RHOB</name>
<dbReference type="AlphaFoldDB" id="A0A1I3D0N1"/>
<evidence type="ECO:0000313" key="2">
    <source>
        <dbReference type="Proteomes" id="UP000199377"/>
    </source>
</evidence>
<keyword evidence="2" id="KW-1185">Reference proteome</keyword>
<dbReference type="EMBL" id="FOQH01000002">
    <property type="protein sequence ID" value="SFH80277.1"/>
    <property type="molecule type" value="Genomic_DNA"/>
</dbReference>